<feature type="compositionally biased region" description="Basic and acidic residues" evidence="1">
    <location>
        <begin position="1"/>
        <end position="11"/>
    </location>
</feature>
<reference evidence="2" key="1">
    <citation type="submission" date="2023-03" db="EMBL/GenBank/DDBJ databases">
        <authorList>
            <person name="Steffen K."/>
            <person name="Cardenas P."/>
        </authorList>
    </citation>
    <scope>NUCLEOTIDE SEQUENCE</scope>
</reference>
<keyword evidence="3" id="KW-1185">Reference proteome</keyword>
<feature type="region of interest" description="Disordered" evidence="1">
    <location>
        <begin position="1"/>
        <end position="23"/>
    </location>
</feature>
<sequence length="58" mass="6476">GRGREEREHNSKHTSRATPPFGLLSSPISISGAILVPTDKDLHSFLIYYQVNVCMHVL</sequence>
<protein>
    <submittedName>
        <fullName evidence="2">Uncharacterized protein</fullName>
    </submittedName>
</protein>
<dbReference type="Proteomes" id="UP001174909">
    <property type="component" value="Unassembled WGS sequence"/>
</dbReference>
<feature type="non-terminal residue" evidence="2">
    <location>
        <position position="1"/>
    </location>
</feature>
<evidence type="ECO:0000256" key="1">
    <source>
        <dbReference type="SAM" id="MobiDB-lite"/>
    </source>
</evidence>
<gene>
    <name evidence="2" type="ORF">GBAR_LOCUS28706</name>
</gene>
<accession>A0AA35XHH4</accession>
<evidence type="ECO:0000313" key="2">
    <source>
        <dbReference type="EMBL" id="CAI8052526.1"/>
    </source>
</evidence>
<organism evidence="2 3">
    <name type="scientific">Geodia barretti</name>
    <name type="common">Barrett's horny sponge</name>
    <dbReference type="NCBI Taxonomy" id="519541"/>
    <lineage>
        <taxon>Eukaryota</taxon>
        <taxon>Metazoa</taxon>
        <taxon>Porifera</taxon>
        <taxon>Demospongiae</taxon>
        <taxon>Heteroscleromorpha</taxon>
        <taxon>Tetractinellida</taxon>
        <taxon>Astrophorina</taxon>
        <taxon>Geodiidae</taxon>
        <taxon>Geodia</taxon>
    </lineage>
</organism>
<comment type="caution">
    <text evidence="2">The sequence shown here is derived from an EMBL/GenBank/DDBJ whole genome shotgun (WGS) entry which is preliminary data.</text>
</comment>
<proteinExistence type="predicted"/>
<dbReference type="AlphaFoldDB" id="A0AA35XHH4"/>
<evidence type="ECO:0000313" key="3">
    <source>
        <dbReference type="Proteomes" id="UP001174909"/>
    </source>
</evidence>
<name>A0AA35XHH4_GEOBA</name>
<dbReference type="EMBL" id="CASHTH010004019">
    <property type="protein sequence ID" value="CAI8052526.1"/>
    <property type="molecule type" value="Genomic_DNA"/>
</dbReference>